<protein>
    <submittedName>
        <fullName evidence="10">LAFE_0E15016g1_1</fullName>
    </submittedName>
</protein>
<keyword evidence="9" id="KW-0325">Glycoprotein</keyword>
<accession>A0A1G4ME70</accession>
<evidence type="ECO:0000313" key="10">
    <source>
        <dbReference type="EMBL" id="SCW02138.1"/>
    </source>
</evidence>
<dbReference type="OrthoDB" id="430354at2759"/>
<evidence type="ECO:0000256" key="6">
    <source>
        <dbReference type="ARBA" id="ARBA00022968"/>
    </source>
</evidence>
<keyword evidence="4" id="KW-0808">Transferase</keyword>
<gene>
    <name evidence="10" type="ORF">LAFE_0E15016G</name>
</gene>
<dbReference type="STRING" id="4955.A0A1G4ME70"/>
<reference evidence="11" key="1">
    <citation type="submission" date="2016-03" db="EMBL/GenBank/DDBJ databases">
        <authorList>
            <person name="Devillers H."/>
        </authorList>
    </citation>
    <scope>NUCLEOTIDE SEQUENCE [LARGE SCALE GENOMIC DNA]</scope>
</reference>
<comment type="subcellular location">
    <subcellularLocation>
        <location evidence="1">Membrane</location>
        <topology evidence="1">Single-pass type II membrane protein</topology>
    </subcellularLocation>
</comment>
<evidence type="ECO:0000313" key="11">
    <source>
        <dbReference type="Proteomes" id="UP000190831"/>
    </source>
</evidence>
<keyword evidence="7" id="KW-1133">Transmembrane helix</keyword>
<dbReference type="InterPro" id="IPR029044">
    <property type="entry name" value="Nucleotide-diphossugar_trans"/>
</dbReference>
<dbReference type="GO" id="GO:0006493">
    <property type="term" value="P:protein O-linked glycosylation"/>
    <property type="evidence" value="ECO:0007669"/>
    <property type="project" value="TreeGrafter"/>
</dbReference>
<evidence type="ECO:0000256" key="8">
    <source>
        <dbReference type="ARBA" id="ARBA00023136"/>
    </source>
</evidence>
<name>A0A1G4ME70_LACFM</name>
<evidence type="ECO:0000256" key="9">
    <source>
        <dbReference type="ARBA" id="ARBA00023180"/>
    </source>
</evidence>
<dbReference type="GO" id="GO:0016020">
    <property type="term" value="C:membrane"/>
    <property type="evidence" value="ECO:0007669"/>
    <property type="project" value="UniProtKB-SubCell"/>
</dbReference>
<organism evidence="10 11">
    <name type="scientific">Lachancea fermentati</name>
    <name type="common">Zygosaccharomyces fermentati</name>
    <dbReference type="NCBI Taxonomy" id="4955"/>
    <lineage>
        <taxon>Eukaryota</taxon>
        <taxon>Fungi</taxon>
        <taxon>Dikarya</taxon>
        <taxon>Ascomycota</taxon>
        <taxon>Saccharomycotina</taxon>
        <taxon>Saccharomycetes</taxon>
        <taxon>Saccharomycetales</taxon>
        <taxon>Saccharomycetaceae</taxon>
        <taxon>Lachancea</taxon>
    </lineage>
</organism>
<dbReference type="Pfam" id="PF11051">
    <property type="entry name" value="Mannosyl_trans3"/>
    <property type="match status" value="1"/>
</dbReference>
<dbReference type="InterPro" id="IPR022751">
    <property type="entry name" value="Alpha_mannosyltransferase"/>
</dbReference>
<keyword evidence="6" id="KW-0735">Signal-anchor</keyword>
<proteinExistence type="inferred from homology"/>
<dbReference type="AlphaFoldDB" id="A0A1G4ME70"/>
<comment type="similarity">
    <text evidence="2">Belongs to the MNN1/MNT family.</text>
</comment>
<evidence type="ECO:0000256" key="1">
    <source>
        <dbReference type="ARBA" id="ARBA00004606"/>
    </source>
</evidence>
<keyword evidence="8" id="KW-0472">Membrane</keyword>
<evidence type="ECO:0000256" key="7">
    <source>
        <dbReference type="ARBA" id="ARBA00022989"/>
    </source>
</evidence>
<dbReference type="SUPFAM" id="SSF53448">
    <property type="entry name" value="Nucleotide-diphospho-sugar transferases"/>
    <property type="match status" value="1"/>
</dbReference>
<dbReference type="OMA" id="GDKEWFW"/>
<evidence type="ECO:0000256" key="2">
    <source>
        <dbReference type="ARBA" id="ARBA00009105"/>
    </source>
</evidence>
<keyword evidence="11" id="KW-1185">Reference proteome</keyword>
<keyword evidence="3" id="KW-0328">Glycosyltransferase</keyword>
<dbReference type="PANTHER" id="PTHR31392">
    <property type="entry name" value="ALPHA-1,3-MANNOSYLTRANSFERASE MNN1-RELATED"/>
    <property type="match status" value="1"/>
</dbReference>
<keyword evidence="5" id="KW-0812">Transmembrane</keyword>
<dbReference type="PANTHER" id="PTHR31392:SF1">
    <property type="entry name" value="ALPHA-1,3-MANNOSYLTRANSFERASE MNN1-RELATED"/>
    <property type="match status" value="1"/>
</dbReference>
<evidence type="ECO:0000256" key="3">
    <source>
        <dbReference type="ARBA" id="ARBA00022676"/>
    </source>
</evidence>
<dbReference type="Proteomes" id="UP000190831">
    <property type="component" value="Chromosome E"/>
</dbReference>
<dbReference type="EMBL" id="LT598488">
    <property type="protein sequence ID" value="SCW02138.1"/>
    <property type="molecule type" value="Genomic_DNA"/>
</dbReference>
<evidence type="ECO:0000256" key="5">
    <source>
        <dbReference type="ARBA" id="ARBA00022692"/>
    </source>
</evidence>
<sequence length="572" mass="67725">MFFLHRVRVKKRLLLVLTFILLLLLFLTYHARPSKILPIKINEHTCSVYFKELEKNSKNWSNDFFVERWWSHIPLLEKVGDDVIKHVDRLQKFHKCLNDGGLRKEDITDVQSRLFPYLDFEKLHYNEADFWPVHTRWNGEIYQQAMLKFDHQTKAFIGIEQIHHRKGQYFWDQFAQNMTQRSSRGIVISVGNYQVGEVIRLIRVLRLLRNDLPIQIVHKGDLSEQYQEFIAKAATENHTDNFPNQELWFLNIENVLKPGYFEKFKNFGNKWLAIIFCSFDSPILLDSDTIPFTSLQRYYDYEQYERMGSVFFKDRKITNDLMRSNDLDTLNKITKSLLNLDFSKSNLDETLKKLAQTNDRTALETLDNLFSNRYKHHMESGLVVLDKKRNLSSLLTAVILHFSSINTIFHGDKEWFWFGQFLDRQLFTFHPQDASNTGKLGNVVVEGFEGDFYQICSVQLSHTDIDDSLLWLNGGLNVCKKNSWQFDFTKNKRVADSFDSVDQVKDYYLSPIELEGTIIPDVDVRPWIRIGECAGYNYCTLYKEGEFGKFRRFTDEEKREYNEIINIWNMPV</sequence>
<dbReference type="GO" id="GO:0005794">
    <property type="term" value="C:Golgi apparatus"/>
    <property type="evidence" value="ECO:0007669"/>
    <property type="project" value="TreeGrafter"/>
</dbReference>
<evidence type="ECO:0000256" key="4">
    <source>
        <dbReference type="ARBA" id="ARBA00022679"/>
    </source>
</evidence>
<dbReference type="GO" id="GO:0000033">
    <property type="term" value="F:alpha-1,3-mannosyltransferase activity"/>
    <property type="evidence" value="ECO:0007669"/>
    <property type="project" value="TreeGrafter"/>
</dbReference>